<name>A0A8G2BM54_9PROT</name>
<dbReference type="RefSeq" id="WP_051244920.1">
    <property type="nucleotide sequence ID" value="NZ_FNBW01000019.1"/>
</dbReference>
<dbReference type="Gene3D" id="3.60.21.10">
    <property type="match status" value="1"/>
</dbReference>
<gene>
    <name evidence="1" type="ORF">SAMN05660686_04623</name>
</gene>
<keyword evidence="2" id="KW-1185">Reference proteome</keyword>
<organism evidence="1 2">
    <name type="scientific">Thalassobaculum litoreum DSM 18839</name>
    <dbReference type="NCBI Taxonomy" id="1123362"/>
    <lineage>
        <taxon>Bacteria</taxon>
        <taxon>Pseudomonadati</taxon>
        <taxon>Pseudomonadota</taxon>
        <taxon>Alphaproteobacteria</taxon>
        <taxon>Rhodospirillales</taxon>
        <taxon>Thalassobaculaceae</taxon>
        <taxon>Thalassobaculum</taxon>
    </lineage>
</organism>
<dbReference type="InterPro" id="IPR029052">
    <property type="entry name" value="Metallo-depent_PP-like"/>
</dbReference>
<dbReference type="OrthoDB" id="9807890at2"/>
<protein>
    <recommendedName>
        <fullName evidence="3">Serine/threonine protein phosphatase 1</fullName>
    </recommendedName>
</protein>
<comment type="caution">
    <text evidence="1">The sequence shown here is derived from an EMBL/GenBank/DDBJ whole genome shotgun (WGS) entry which is preliminary data.</text>
</comment>
<dbReference type="EMBL" id="FNBW01000019">
    <property type="protein sequence ID" value="SDG50059.1"/>
    <property type="molecule type" value="Genomic_DNA"/>
</dbReference>
<evidence type="ECO:0000313" key="1">
    <source>
        <dbReference type="EMBL" id="SDG50059.1"/>
    </source>
</evidence>
<dbReference type="AlphaFoldDB" id="A0A8G2BM54"/>
<proteinExistence type="predicted"/>
<sequence>MTTSCLPASDRHVDLSGARRVWAVGAIFGESALLCDLHDRIAARFEPGDRIVYLGNILGGGDVRETLSELMRFRALVMAQPPLYLPDDIVCLRGAQEEMWHKLLQIHFAPKPADLLRWMLDRGLGATLAAYGGEASQGFAAAEEGMVALTRWTSRLKAGVHASPGHQTWFGQIRRFACTGPDGVLFVNTGIDPSRPLLDQRDAFWWGSKGFEQAETAGYESFAKLVRGYDPQGGGPKETDRTLCIDSGCGRGGALSAACLSTDGRLLDWVEAVPSETVVPLRAAR</sequence>
<dbReference type="SUPFAM" id="SSF56300">
    <property type="entry name" value="Metallo-dependent phosphatases"/>
    <property type="match status" value="1"/>
</dbReference>
<reference evidence="1 2" key="1">
    <citation type="submission" date="2016-10" db="EMBL/GenBank/DDBJ databases">
        <authorList>
            <person name="Varghese N."/>
            <person name="Submissions S."/>
        </authorList>
    </citation>
    <scope>NUCLEOTIDE SEQUENCE [LARGE SCALE GENOMIC DNA]</scope>
    <source>
        <strain evidence="1 2">DSM 18839</strain>
    </source>
</reference>
<evidence type="ECO:0008006" key="3">
    <source>
        <dbReference type="Google" id="ProtNLM"/>
    </source>
</evidence>
<dbReference type="Proteomes" id="UP000198615">
    <property type="component" value="Unassembled WGS sequence"/>
</dbReference>
<evidence type="ECO:0000313" key="2">
    <source>
        <dbReference type="Proteomes" id="UP000198615"/>
    </source>
</evidence>
<accession>A0A8G2BM54</accession>